<name>A0A8S9XHJ7_APOLU</name>
<sequence>MLLIRVCNTLGHFHVNHCTTRNLTRQFTESTDYVNLGAVRNQPYSTSSKQSSTLHSTQNTPYSRPITAIKPKMPAQNFFAPSNSMFNDDSENVSQVPLGRPLLGIGLMEPDLNISKYSDDQSGPIISNDKRFSRNPSETTTVMKSTKNQKRKVEKPLPQDFKRILIGSVEHVIRWQKAARAADLFYIYEAIGTLENWSVKGCATLLFLRGELGQIIQGLFYSVDHVLTSFKTGDVISMTGRMIGSHKMMVADAREIKPEEKVAVQRLAFLCQRMLNLAAGNQPTTSI</sequence>
<evidence type="ECO:0000313" key="3">
    <source>
        <dbReference type="Proteomes" id="UP000466442"/>
    </source>
</evidence>
<evidence type="ECO:0000256" key="1">
    <source>
        <dbReference type="SAM" id="MobiDB-lite"/>
    </source>
</evidence>
<organism evidence="2 3">
    <name type="scientific">Apolygus lucorum</name>
    <name type="common">Small green plant bug</name>
    <name type="synonym">Lygocoris lucorum</name>
    <dbReference type="NCBI Taxonomy" id="248454"/>
    <lineage>
        <taxon>Eukaryota</taxon>
        <taxon>Metazoa</taxon>
        <taxon>Ecdysozoa</taxon>
        <taxon>Arthropoda</taxon>
        <taxon>Hexapoda</taxon>
        <taxon>Insecta</taxon>
        <taxon>Pterygota</taxon>
        <taxon>Neoptera</taxon>
        <taxon>Paraneoptera</taxon>
        <taxon>Hemiptera</taxon>
        <taxon>Heteroptera</taxon>
        <taxon>Panheteroptera</taxon>
        <taxon>Cimicomorpha</taxon>
        <taxon>Miridae</taxon>
        <taxon>Mirini</taxon>
        <taxon>Apolygus</taxon>
    </lineage>
</organism>
<keyword evidence="3" id="KW-1185">Reference proteome</keyword>
<dbReference type="Proteomes" id="UP000466442">
    <property type="component" value="Unassembled WGS sequence"/>
</dbReference>
<proteinExistence type="predicted"/>
<feature type="region of interest" description="Disordered" evidence="1">
    <location>
        <begin position="43"/>
        <end position="63"/>
    </location>
</feature>
<dbReference type="EMBL" id="WIXP02000007">
    <property type="protein sequence ID" value="KAF6208540.1"/>
    <property type="molecule type" value="Genomic_DNA"/>
</dbReference>
<dbReference type="OrthoDB" id="8191953at2759"/>
<comment type="caution">
    <text evidence="2">The sequence shown here is derived from an EMBL/GenBank/DDBJ whole genome shotgun (WGS) entry which is preliminary data.</text>
</comment>
<accession>A0A8S9XHJ7</accession>
<gene>
    <name evidence="2" type="ORF">GE061_016998</name>
</gene>
<dbReference type="AlphaFoldDB" id="A0A8S9XHJ7"/>
<evidence type="ECO:0000313" key="2">
    <source>
        <dbReference type="EMBL" id="KAF6208540.1"/>
    </source>
</evidence>
<feature type="compositionally biased region" description="Low complexity" evidence="1">
    <location>
        <begin position="45"/>
        <end position="57"/>
    </location>
</feature>
<reference evidence="2" key="1">
    <citation type="journal article" date="2021" name="Mol. Ecol. Resour.">
        <title>Apolygus lucorum genome provides insights into omnivorousness and mesophyll feeding.</title>
        <authorList>
            <person name="Liu Y."/>
            <person name="Liu H."/>
            <person name="Wang H."/>
            <person name="Huang T."/>
            <person name="Liu B."/>
            <person name="Yang B."/>
            <person name="Yin L."/>
            <person name="Li B."/>
            <person name="Zhang Y."/>
            <person name="Zhang S."/>
            <person name="Jiang F."/>
            <person name="Zhang X."/>
            <person name="Ren Y."/>
            <person name="Wang B."/>
            <person name="Wang S."/>
            <person name="Lu Y."/>
            <person name="Wu K."/>
            <person name="Fan W."/>
            <person name="Wang G."/>
        </authorList>
    </citation>
    <scope>NUCLEOTIDE SEQUENCE</scope>
    <source>
        <strain evidence="2">12Hb</strain>
    </source>
</reference>
<protein>
    <submittedName>
        <fullName evidence="2">Uncharacterized protein</fullName>
    </submittedName>
</protein>